<dbReference type="GO" id="GO:0006777">
    <property type="term" value="P:Mo-molybdopterin cofactor biosynthetic process"/>
    <property type="evidence" value="ECO:0007669"/>
    <property type="project" value="UniProtKB-UniRule"/>
</dbReference>
<dbReference type="PANTHER" id="PTHR23404">
    <property type="entry name" value="MOLYBDOPTERIN SYNTHASE RELATED"/>
    <property type="match status" value="1"/>
</dbReference>
<dbReference type="AlphaFoldDB" id="A0AB34JEA0"/>
<evidence type="ECO:0000313" key="6">
    <source>
        <dbReference type="Proteomes" id="UP001515480"/>
    </source>
</evidence>
<dbReference type="FunFam" id="3.90.1170.40:FF:000002">
    <property type="entry name" value="Molybdopterin synthase catalytic subunit"/>
    <property type="match status" value="1"/>
</dbReference>
<feature type="binding site" evidence="4">
    <location>
        <begin position="147"/>
        <end position="148"/>
    </location>
    <ligand>
        <name>substrate</name>
    </ligand>
</feature>
<feature type="binding site" evidence="4">
    <location>
        <position position="163"/>
    </location>
    <ligand>
        <name>substrate</name>
    </ligand>
</feature>
<keyword evidence="6" id="KW-1185">Reference proteome</keyword>
<dbReference type="SUPFAM" id="SSF54690">
    <property type="entry name" value="Molybdopterin synthase subunit MoaE"/>
    <property type="match status" value="1"/>
</dbReference>
<dbReference type="InterPro" id="IPR003448">
    <property type="entry name" value="Mopterin_biosynth_MoaE"/>
</dbReference>
<dbReference type="Gene3D" id="3.90.1170.40">
    <property type="entry name" value="Molybdopterin biosynthesis MoaE subunit"/>
    <property type="match status" value="1"/>
</dbReference>
<proteinExistence type="inferred from homology"/>
<evidence type="ECO:0000313" key="5">
    <source>
        <dbReference type="EMBL" id="KAL1519507.1"/>
    </source>
</evidence>
<keyword evidence="3 4" id="KW-0501">Molybdenum cofactor biosynthesis</keyword>
<sequence length="191" mass="21447">MAFCPVPHSLREQVWLLTGVSLGIALASWWRRRASRASHLPRATDPPLDVVLVSSDPLPLGFLASKVLCPSAGGIATFIGTTRDHFEGKRVVRLEYEAYDLMAKKEMHNIIAAIRTRWQVRHVAIAHRVGVVPAAESSVEIAVSSTHRAEALEAVHFAINELKKTVPIWKKEIYDEGDAQWKENKEWKLPR</sequence>
<accession>A0AB34JEA0</accession>
<evidence type="ECO:0000256" key="2">
    <source>
        <dbReference type="ARBA" id="ARBA00022679"/>
    </source>
</evidence>
<dbReference type="HAMAP" id="MF_03052">
    <property type="entry name" value="MOC2B"/>
    <property type="match status" value="1"/>
</dbReference>
<dbReference type="GO" id="GO:0030366">
    <property type="term" value="F:molybdopterin synthase activity"/>
    <property type="evidence" value="ECO:0007669"/>
    <property type="project" value="UniProtKB-UniRule"/>
</dbReference>
<dbReference type="Pfam" id="PF02391">
    <property type="entry name" value="MoaE"/>
    <property type="match status" value="1"/>
</dbReference>
<dbReference type="GO" id="GO:1990140">
    <property type="term" value="C:molybdopterin synthase complex"/>
    <property type="evidence" value="ECO:0007669"/>
    <property type="project" value="UniProtKB-UniRule"/>
</dbReference>
<keyword evidence="2 4" id="KW-0808">Transferase</keyword>
<dbReference type="Proteomes" id="UP001515480">
    <property type="component" value="Unassembled WGS sequence"/>
</dbReference>
<dbReference type="EC" id="2.8.1.12" evidence="4"/>
<dbReference type="InterPro" id="IPR028888">
    <property type="entry name" value="MOCS2B_euk"/>
</dbReference>
<name>A0AB34JEA0_PRYPA</name>
<feature type="binding site" evidence="4">
    <location>
        <begin position="170"/>
        <end position="172"/>
    </location>
    <ligand>
        <name>substrate</name>
    </ligand>
</feature>
<dbReference type="InterPro" id="IPR036563">
    <property type="entry name" value="MoaE_sf"/>
</dbReference>
<comment type="pathway">
    <text evidence="4">Cofactor biosynthesis; molybdopterin biosynthesis.</text>
</comment>
<keyword evidence="1 4" id="KW-0963">Cytoplasm</keyword>
<evidence type="ECO:0000256" key="4">
    <source>
        <dbReference type="HAMAP-Rule" id="MF_03052"/>
    </source>
</evidence>
<comment type="similarity">
    <text evidence="4">Belongs to the MoaE family. MOCS2B subfamily.</text>
</comment>
<comment type="subunit">
    <text evidence="4">Heterotetramer; composed of 2 small (MOCS2A) and 2 large (MOCS2B) subunits.</text>
</comment>
<gene>
    <name evidence="5" type="ORF">AB1Y20_023023</name>
</gene>
<dbReference type="CDD" id="cd00756">
    <property type="entry name" value="MoaE"/>
    <property type="match status" value="1"/>
</dbReference>
<organism evidence="5 6">
    <name type="scientific">Prymnesium parvum</name>
    <name type="common">Toxic golden alga</name>
    <dbReference type="NCBI Taxonomy" id="97485"/>
    <lineage>
        <taxon>Eukaryota</taxon>
        <taxon>Haptista</taxon>
        <taxon>Haptophyta</taxon>
        <taxon>Prymnesiophyceae</taxon>
        <taxon>Prymnesiales</taxon>
        <taxon>Prymnesiaceae</taxon>
        <taxon>Prymnesium</taxon>
    </lineage>
</organism>
<reference evidence="5 6" key="1">
    <citation type="journal article" date="2024" name="Science">
        <title>Giant polyketide synthase enzymes in the biosynthesis of giant marine polyether toxins.</title>
        <authorList>
            <person name="Fallon T.R."/>
            <person name="Shende V.V."/>
            <person name="Wierzbicki I.H."/>
            <person name="Pendleton A.L."/>
            <person name="Watervoot N.F."/>
            <person name="Auber R.P."/>
            <person name="Gonzalez D.J."/>
            <person name="Wisecaver J.H."/>
            <person name="Moore B.S."/>
        </authorList>
    </citation>
    <scope>NUCLEOTIDE SEQUENCE [LARGE SCALE GENOMIC DNA]</scope>
    <source>
        <strain evidence="5 6">12B1</strain>
    </source>
</reference>
<comment type="function">
    <text evidence="4">Catalytic subunit of the molybdopterin synthase complex, a complex that catalyzes the conversion of precursor Z into molybdopterin. Acts by mediating the incorporation of 2 sulfur atoms from thiocarboxylated MOCS2A into precursor Z to generate a dithiolene group.</text>
</comment>
<evidence type="ECO:0000256" key="3">
    <source>
        <dbReference type="ARBA" id="ARBA00023150"/>
    </source>
</evidence>
<dbReference type="EMBL" id="JBGBPQ010000009">
    <property type="protein sequence ID" value="KAL1519507.1"/>
    <property type="molecule type" value="Genomic_DNA"/>
</dbReference>
<evidence type="ECO:0000256" key="1">
    <source>
        <dbReference type="ARBA" id="ARBA00022490"/>
    </source>
</evidence>
<comment type="catalytic activity">
    <reaction evidence="4">
        <text>2 [molybdopterin-synthase sulfur-carrier protein]-C-terminal-Gly-aminoethanethioate + cyclic pyranopterin phosphate + H2O = molybdopterin + 2 [molybdopterin-synthase sulfur-carrier protein]-C-terminal Gly-Gly + 2 H(+)</text>
        <dbReference type="Rhea" id="RHEA:26333"/>
        <dbReference type="Rhea" id="RHEA-COMP:12202"/>
        <dbReference type="Rhea" id="RHEA-COMP:19907"/>
        <dbReference type="ChEBI" id="CHEBI:15377"/>
        <dbReference type="ChEBI" id="CHEBI:15378"/>
        <dbReference type="ChEBI" id="CHEBI:58698"/>
        <dbReference type="ChEBI" id="CHEBI:59648"/>
        <dbReference type="ChEBI" id="CHEBI:90778"/>
        <dbReference type="ChEBI" id="CHEBI:232372"/>
        <dbReference type="EC" id="2.8.1.12"/>
    </reaction>
</comment>
<comment type="caution">
    <text evidence="5">The sequence shown here is derived from an EMBL/GenBank/DDBJ whole genome shotgun (WGS) entry which is preliminary data.</text>
</comment>
<comment type="subcellular location">
    <subcellularLocation>
        <location evidence="4">Cytoplasm</location>
    </subcellularLocation>
</comment>
<protein>
    <recommendedName>
        <fullName evidence="4">Molybdopterin synthase catalytic subunit</fullName>
        <ecNumber evidence="4">2.8.1.12</ecNumber>
    </recommendedName>
    <alternativeName>
        <fullName evidence="4">Molybdenum cofactor synthesis protein 2 large subunit</fullName>
    </alternativeName>
    <alternativeName>
        <fullName evidence="4">Molybdenum cofactor synthesis protein 2B</fullName>
        <shortName evidence="4">MOCS2B</shortName>
    </alternativeName>
</protein>